<keyword evidence="12" id="KW-1185">Reference proteome</keyword>
<dbReference type="InterPro" id="IPR027155">
    <property type="entry name" value="APS3"/>
</dbReference>
<dbReference type="InterPro" id="IPR011012">
    <property type="entry name" value="Longin-like_dom_sf"/>
</dbReference>
<reference evidence="11" key="1">
    <citation type="submission" date="2023-06" db="EMBL/GenBank/DDBJ databases">
        <title>Reference genome for the Northern bat (Eptesicus nilssonii), a most northern bat species.</title>
        <authorList>
            <person name="Laine V.N."/>
            <person name="Pulliainen A.T."/>
            <person name="Lilley T.M."/>
        </authorList>
    </citation>
    <scope>NUCLEOTIDE SEQUENCE</scope>
    <source>
        <strain evidence="11">BLF_Eptnil</strain>
        <tissue evidence="11">Kidney</tissue>
    </source>
</reference>
<gene>
    <name evidence="11" type="ORF">QTO34_012747</name>
</gene>
<keyword evidence="6" id="KW-0333">Golgi apparatus</keyword>
<dbReference type="InterPro" id="IPR000804">
    <property type="entry name" value="Clathrin_sm-chain_CS"/>
</dbReference>
<dbReference type="AlphaFoldDB" id="A0AA40LD90"/>
<dbReference type="InterPro" id="IPR022775">
    <property type="entry name" value="AP_mu_sigma_su"/>
</dbReference>
<name>A0AA40LD90_CNENI</name>
<dbReference type="EMBL" id="JAULJE010000025">
    <property type="protein sequence ID" value="KAK1327839.1"/>
    <property type="molecule type" value="Genomic_DNA"/>
</dbReference>
<sequence>MIQAILVFNNHGKPRLVRFYQRFPEEIQQQIVRETFHLVLKRDDNICNFLEGGSLMGGSDYKLIYRHYATLYFVFCVDSSESELGILDLIQVFVETLDKCFENVCELDLIFHMDKVPSLPNQGYQKAKRLSHPSHLYTFTCFLCAFSLWGYS</sequence>
<evidence type="ECO:0000256" key="4">
    <source>
        <dbReference type="ARBA" id="ARBA00022448"/>
    </source>
</evidence>
<keyword evidence="8" id="KW-0968">Cytoplasmic vesicle</keyword>
<keyword evidence="7" id="KW-0472">Membrane</keyword>
<evidence type="ECO:0000256" key="5">
    <source>
        <dbReference type="ARBA" id="ARBA00022927"/>
    </source>
</evidence>
<dbReference type="GO" id="GO:0006886">
    <property type="term" value="P:intracellular protein transport"/>
    <property type="evidence" value="ECO:0007669"/>
    <property type="project" value="InterPro"/>
</dbReference>
<dbReference type="FunFam" id="3.30.450.60:FF:000001">
    <property type="entry name" value="AP complex subunit sigma"/>
    <property type="match status" value="1"/>
</dbReference>
<comment type="similarity">
    <text evidence="3">Belongs to the adaptor complexes small subunit family.</text>
</comment>
<keyword evidence="5" id="KW-0653">Protein transport</keyword>
<dbReference type="GO" id="GO:0030659">
    <property type="term" value="C:cytoplasmic vesicle membrane"/>
    <property type="evidence" value="ECO:0007669"/>
    <property type="project" value="UniProtKB-SubCell"/>
</dbReference>
<comment type="subcellular location">
    <subcellularLocation>
        <location evidence="1">Cytoplasmic vesicle membrane</location>
        <topology evidence="1">Peripheral membrane protein</topology>
        <orientation evidence="1">Cytoplasmic side</orientation>
    </subcellularLocation>
    <subcellularLocation>
        <location evidence="2">Golgi apparatus</location>
    </subcellularLocation>
</comment>
<comment type="function">
    <text evidence="9">Part of the AP-3 complex, an adaptor-related complex which is not clathrin-associated. The complex is associated with the Golgi region as well as more peripheral structures. It facilitates the budding of vesicles from the Golgi membrane and may be directly involved in trafficking to lysosomes. In concert with the BLOC-1 complex, AP-3 is required to target cargos into vesicles assembled at cell bodies for delivery into neurites and nerve terminals.</text>
</comment>
<evidence type="ECO:0000256" key="2">
    <source>
        <dbReference type="ARBA" id="ARBA00004555"/>
    </source>
</evidence>
<dbReference type="InterPro" id="IPR016635">
    <property type="entry name" value="AP_complex_ssu"/>
</dbReference>
<organism evidence="11 12">
    <name type="scientific">Cnephaeus nilssonii</name>
    <name type="common">Northern bat</name>
    <name type="synonym">Eptesicus nilssonii</name>
    <dbReference type="NCBI Taxonomy" id="3371016"/>
    <lineage>
        <taxon>Eukaryota</taxon>
        <taxon>Metazoa</taxon>
        <taxon>Chordata</taxon>
        <taxon>Craniata</taxon>
        <taxon>Vertebrata</taxon>
        <taxon>Euteleostomi</taxon>
        <taxon>Mammalia</taxon>
        <taxon>Eutheria</taxon>
        <taxon>Laurasiatheria</taxon>
        <taxon>Chiroptera</taxon>
        <taxon>Yangochiroptera</taxon>
        <taxon>Vespertilionidae</taxon>
        <taxon>Cnephaeus</taxon>
    </lineage>
</organism>
<protein>
    <recommendedName>
        <fullName evidence="10">AP complex mu/sigma subunit domain-containing protein</fullName>
    </recommendedName>
</protein>
<evidence type="ECO:0000313" key="11">
    <source>
        <dbReference type="EMBL" id="KAK1327839.1"/>
    </source>
</evidence>
<dbReference type="PROSITE" id="PS00989">
    <property type="entry name" value="CLAT_ADAPTOR_S"/>
    <property type="match status" value="1"/>
</dbReference>
<comment type="caution">
    <text evidence="11">The sequence shown here is derived from an EMBL/GenBank/DDBJ whole genome shotgun (WGS) entry which is preliminary data.</text>
</comment>
<evidence type="ECO:0000313" key="12">
    <source>
        <dbReference type="Proteomes" id="UP001177744"/>
    </source>
</evidence>
<evidence type="ECO:0000256" key="8">
    <source>
        <dbReference type="ARBA" id="ARBA00023329"/>
    </source>
</evidence>
<dbReference type="Gene3D" id="3.30.450.60">
    <property type="match status" value="1"/>
</dbReference>
<accession>A0AA40LD90</accession>
<evidence type="ECO:0000256" key="1">
    <source>
        <dbReference type="ARBA" id="ARBA00004180"/>
    </source>
</evidence>
<dbReference type="CDD" id="cd14834">
    <property type="entry name" value="AP3_sigma"/>
    <property type="match status" value="1"/>
</dbReference>
<evidence type="ECO:0000256" key="6">
    <source>
        <dbReference type="ARBA" id="ARBA00023034"/>
    </source>
</evidence>
<evidence type="ECO:0000256" key="9">
    <source>
        <dbReference type="ARBA" id="ARBA00025605"/>
    </source>
</evidence>
<dbReference type="SUPFAM" id="SSF64356">
    <property type="entry name" value="SNARE-like"/>
    <property type="match status" value="1"/>
</dbReference>
<dbReference type="GO" id="GO:0006896">
    <property type="term" value="P:Golgi to vacuole transport"/>
    <property type="evidence" value="ECO:0007669"/>
    <property type="project" value="InterPro"/>
</dbReference>
<dbReference type="GO" id="GO:0030123">
    <property type="term" value="C:AP-3 adaptor complex"/>
    <property type="evidence" value="ECO:0007669"/>
    <property type="project" value="InterPro"/>
</dbReference>
<evidence type="ECO:0000256" key="3">
    <source>
        <dbReference type="ARBA" id="ARBA00006972"/>
    </source>
</evidence>
<dbReference type="Proteomes" id="UP001177744">
    <property type="component" value="Unassembled WGS sequence"/>
</dbReference>
<dbReference type="PANTHER" id="PTHR11753">
    <property type="entry name" value="ADAPTOR COMPLEXES SMALL SUBUNIT FAMILY"/>
    <property type="match status" value="1"/>
</dbReference>
<keyword evidence="4" id="KW-0813">Transport</keyword>
<dbReference type="Pfam" id="PF01217">
    <property type="entry name" value="Clat_adaptor_s"/>
    <property type="match status" value="1"/>
</dbReference>
<dbReference type="GO" id="GO:0005794">
    <property type="term" value="C:Golgi apparatus"/>
    <property type="evidence" value="ECO:0007669"/>
    <property type="project" value="UniProtKB-SubCell"/>
</dbReference>
<evidence type="ECO:0000259" key="10">
    <source>
        <dbReference type="Pfam" id="PF01217"/>
    </source>
</evidence>
<feature type="domain" description="AP complex mu/sigma subunit" evidence="10">
    <location>
        <begin position="1"/>
        <end position="116"/>
    </location>
</feature>
<evidence type="ECO:0000256" key="7">
    <source>
        <dbReference type="ARBA" id="ARBA00023136"/>
    </source>
</evidence>
<proteinExistence type="inferred from homology"/>